<comment type="catalytic activity">
    <reaction evidence="9">
        <text>DNA(n) + a 2'-deoxyribonucleoside 5'-triphosphate = DNA(n+1) + diphosphate</text>
        <dbReference type="Rhea" id="RHEA:22508"/>
        <dbReference type="Rhea" id="RHEA-COMP:17339"/>
        <dbReference type="Rhea" id="RHEA-COMP:17340"/>
        <dbReference type="ChEBI" id="CHEBI:33019"/>
        <dbReference type="ChEBI" id="CHEBI:61560"/>
        <dbReference type="ChEBI" id="CHEBI:173112"/>
        <dbReference type="EC" id="2.7.7.7"/>
    </reaction>
</comment>
<dbReference type="EMBL" id="KC164356">
    <property type="protein sequence ID" value="AGJ98100.1"/>
    <property type="molecule type" value="Genomic_DNA"/>
</dbReference>
<dbReference type="PANTHER" id="PTHR33568">
    <property type="entry name" value="DNA POLYMERASE"/>
    <property type="match status" value="1"/>
</dbReference>
<evidence type="ECO:0000256" key="3">
    <source>
        <dbReference type="ARBA" id="ARBA00014385"/>
    </source>
</evidence>
<name>S4UJM9_9GLOM</name>
<evidence type="ECO:0000259" key="12">
    <source>
        <dbReference type="Pfam" id="PF03175"/>
    </source>
</evidence>
<keyword evidence="7" id="KW-0239">DNA-directed DNA polymerase</keyword>
<dbReference type="Gene3D" id="3.30.420.10">
    <property type="entry name" value="Ribonuclease H-like superfamily/Ribonuclease H"/>
    <property type="match status" value="1"/>
</dbReference>
<dbReference type="GO" id="GO:0003887">
    <property type="term" value="F:DNA-directed DNA polymerase activity"/>
    <property type="evidence" value="ECO:0007669"/>
    <property type="project" value="UniProtKB-KW"/>
</dbReference>
<accession>S4UJM9</accession>
<dbReference type="InterPro" id="IPR043502">
    <property type="entry name" value="DNA/RNA_pol_sf"/>
</dbReference>
<dbReference type="GO" id="GO:0003677">
    <property type="term" value="F:DNA binding"/>
    <property type="evidence" value="ECO:0007669"/>
    <property type="project" value="UniProtKB-KW"/>
</dbReference>
<evidence type="ECO:0000256" key="2">
    <source>
        <dbReference type="ARBA" id="ARBA00012417"/>
    </source>
</evidence>
<dbReference type="AlphaFoldDB" id="S4UJM9"/>
<proteinExistence type="inferred from homology"/>
<dbReference type="PANTHER" id="PTHR33568:SF3">
    <property type="entry name" value="DNA-DIRECTED DNA POLYMERASE"/>
    <property type="match status" value="1"/>
</dbReference>
<evidence type="ECO:0000256" key="8">
    <source>
        <dbReference type="ARBA" id="ARBA00023125"/>
    </source>
</evidence>
<evidence type="ECO:0000256" key="11">
    <source>
        <dbReference type="SAM" id="SignalP"/>
    </source>
</evidence>
<evidence type="ECO:0000313" key="13">
    <source>
        <dbReference type="EMBL" id="AGJ98100.1"/>
    </source>
</evidence>
<dbReference type="RefSeq" id="YP_008474718.1">
    <property type="nucleotide sequence ID" value="NC_022144.1"/>
</dbReference>
<evidence type="ECO:0000256" key="1">
    <source>
        <dbReference type="ARBA" id="ARBA00005755"/>
    </source>
</evidence>
<feature type="region of interest" description="Disordered" evidence="10">
    <location>
        <begin position="432"/>
        <end position="455"/>
    </location>
</feature>
<reference evidence="13" key="1">
    <citation type="journal article" date="2013" name="Genome Biol. Evol.">
        <title>Mitochondrial genome rearrangements in Glomus species triggered by homologous recombination between distinct mtDNA haplotypes.</title>
        <authorList>
            <person name="Beaudet D."/>
            <person name="Terrat Y."/>
            <person name="Halary S."/>
            <person name="de la Providencia I.E."/>
            <person name="Hijri M."/>
        </authorList>
    </citation>
    <scope>NUCLEOTIDE SEQUENCE</scope>
</reference>
<dbReference type="InterPro" id="IPR023211">
    <property type="entry name" value="DNA_pol_palm_dom_sf"/>
</dbReference>
<evidence type="ECO:0000256" key="6">
    <source>
        <dbReference type="ARBA" id="ARBA00022705"/>
    </source>
</evidence>
<feature type="region of interest" description="Disordered" evidence="10">
    <location>
        <begin position="355"/>
        <end position="396"/>
    </location>
</feature>
<gene>
    <name evidence="13" type="primary">dpo</name>
</gene>
<feature type="compositionally biased region" description="Low complexity" evidence="10">
    <location>
        <begin position="376"/>
        <end position="389"/>
    </location>
</feature>
<evidence type="ECO:0000256" key="7">
    <source>
        <dbReference type="ARBA" id="ARBA00022932"/>
    </source>
</evidence>
<feature type="chain" id="PRO_5004524122" description="Probable DNA polymerase" evidence="11">
    <location>
        <begin position="20"/>
        <end position="1121"/>
    </location>
</feature>
<dbReference type="GO" id="GO:0000166">
    <property type="term" value="F:nucleotide binding"/>
    <property type="evidence" value="ECO:0007669"/>
    <property type="project" value="InterPro"/>
</dbReference>
<dbReference type="InterPro" id="IPR006172">
    <property type="entry name" value="DNA-dir_DNA_pol_B"/>
</dbReference>
<feature type="domain" description="DNA-directed DNA polymerase family B mitochondria/virus" evidence="12">
    <location>
        <begin position="528"/>
        <end position="987"/>
    </location>
</feature>
<dbReference type="GeneID" id="16694210"/>
<dbReference type="Pfam" id="PF03175">
    <property type="entry name" value="DNA_pol_B_2"/>
    <property type="match status" value="1"/>
</dbReference>
<geneLocation type="mitochondrion" evidence="13"/>
<feature type="signal peptide" evidence="11">
    <location>
        <begin position="1"/>
        <end position="19"/>
    </location>
</feature>
<dbReference type="PRINTS" id="PR00106">
    <property type="entry name" value="DNAPOLB"/>
</dbReference>
<evidence type="ECO:0000256" key="5">
    <source>
        <dbReference type="ARBA" id="ARBA00022695"/>
    </source>
</evidence>
<keyword evidence="4" id="KW-0808">Transferase</keyword>
<protein>
    <recommendedName>
        <fullName evidence="3">Probable DNA polymerase</fullName>
        <ecNumber evidence="2">2.7.7.7</ecNumber>
    </recommendedName>
</protein>
<dbReference type="SMART" id="SM00486">
    <property type="entry name" value="POLBc"/>
    <property type="match status" value="1"/>
</dbReference>
<dbReference type="InterPro" id="IPR036397">
    <property type="entry name" value="RNaseH_sf"/>
</dbReference>
<sequence>MFRILYYLILLVLTELIDTTPCMALALGGTGVLAGFHTATSLLSLRAHLPESVAGMPEVGILEFPSTPSPLELHKWYEAFITHPHCNTFWDEVERLIRGLAPNTKYCILLQPEFSNGKRVTLGSSFLTDNDPNMEAMKEHFTPLITKLEDDYNEDFCGQTRVKVRSTLTSPGTQPAPKSAKRPTTAQILETMQSSMQAQTNAIIEAIKNTPQPTPSPSLLAGVDWTPILQAGVSALASTLGIQVSAPTPTPTPQPSAATAPGEVQTTAINSRLDRMEDLISSQNEFFQDNLRTMNSTINEMQDVPLHPHATARVNALTSEVNSIREILASQGQAAQARTLETLAQGQAAILAMMQGGTPTSTPSNGGTPTSPPANGGTPPSSPSEGGTPTSPPTNAATMAMVEATGAAIGHPITYETQESIDARMAAKEAAWQAKLERESGGAPPVTPQPPEKALPEITPSVPYESDLDLSKIVTADLESLILPDGSNKVYMAAWYNGKESKIFDITSYGYNTEVMLQEFWLNLINCNRGSTLYFHNWAGYDAILSLIPLVGLHEHGLSFKPIVQNNQVLSLTVLQMIKGENKIVLTIKDSLKMIPGPLGKLAKEFQVPTQKDHFPHYFLLDGDISQTLTYSGPIPAYEYFEPKRTSKEDYEEMVEQFKGGWNYLEVSREYILGDVLAQYQIIIKFFQTLREAFPINPTRLLSAPGTAFKIWKTVQLPLLNNDLLKVYDLSRSLDTKFRGAYLGGIVDVYRPHLNEGQGFYYDVNSLYPTAMCREIPVGLPTPTTLTDLDPTFFGYLQATVKAPAPDTPGGYIGLLPIKLGGRLVCPGGEFSGFFFSEELRFALANGYKLLNIGEAWLFQRGENTFRALIEKLNAMKVQAQKEGKPVLRNLAKLLMNSMYGRFGMHTPEVKHAIVNPQQLDDIVENYLVLEKITLGTLELITYILNRDLLDFSEDKETKLLRKYLKGIPGQTNVPIAAAVTAYSRMIINEFKLLALSKGLDIFYSDTDSLVVNGVLPPEYCDSAKLGQLKLEHTFREGIFASPKIYYLELEDGTTVTKCKGYSGKLSKAQYLELLEGHALDLTVTRWRRSLAEGSLKLGGILRKLKDNQMSKYRKEGGTPS</sequence>
<keyword evidence="5" id="KW-0548">Nucleotidyltransferase</keyword>
<keyword evidence="11" id="KW-0732">Signal</keyword>
<organism evidence="13">
    <name type="scientific">Glomus cerebriforme</name>
    <dbReference type="NCBI Taxonomy" id="658196"/>
    <lineage>
        <taxon>Eukaryota</taxon>
        <taxon>Fungi</taxon>
        <taxon>Fungi incertae sedis</taxon>
        <taxon>Mucoromycota</taxon>
        <taxon>Glomeromycotina</taxon>
        <taxon>Glomeromycetes</taxon>
        <taxon>Glomerales</taxon>
        <taxon>Glomeraceae</taxon>
        <taxon>Glomus</taxon>
    </lineage>
</organism>
<dbReference type="SUPFAM" id="SSF53098">
    <property type="entry name" value="Ribonuclease H-like"/>
    <property type="match status" value="1"/>
</dbReference>
<feature type="compositionally biased region" description="Low complexity" evidence="10">
    <location>
        <begin position="356"/>
        <end position="369"/>
    </location>
</feature>
<dbReference type="EC" id="2.7.7.7" evidence="2"/>
<comment type="similarity">
    <text evidence="1">Belongs to the DNA polymerase type-B family.</text>
</comment>
<dbReference type="Gene3D" id="3.90.1600.10">
    <property type="entry name" value="Palm domain of DNA polymerase"/>
    <property type="match status" value="2"/>
</dbReference>
<evidence type="ECO:0000256" key="4">
    <source>
        <dbReference type="ARBA" id="ARBA00022679"/>
    </source>
</evidence>
<dbReference type="GO" id="GO:0006260">
    <property type="term" value="P:DNA replication"/>
    <property type="evidence" value="ECO:0007669"/>
    <property type="project" value="UniProtKB-KW"/>
</dbReference>
<dbReference type="InterPro" id="IPR004868">
    <property type="entry name" value="DNA-dir_DNA_pol_B_mt/vir"/>
</dbReference>
<keyword evidence="13" id="KW-0496">Mitochondrion</keyword>
<dbReference type="Gene3D" id="1.10.287.690">
    <property type="entry name" value="Helix hairpin bin"/>
    <property type="match status" value="1"/>
</dbReference>
<evidence type="ECO:0000256" key="10">
    <source>
        <dbReference type="SAM" id="MobiDB-lite"/>
    </source>
</evidence>
<evidence type="ECO:0000256" key="9">
    <source>
        <dbReference type="ARBA" id="ARBA00049244"/>
    </source>
</evidence>
<dbReference type="InterPro" id="IPR012337">
    <property type="entry name" value="RNaseH-like_sf"/>
</dbReference>
<keyword evidence="8" id="KW-0238">DNA-binding</keyword>
<keyword evidence="6" id="KW-0235">DNA replication</keyword>
<dbReference type="SUPFAM" id="SSF56672">
    <property type="entry name" value="DNA/RNA polymerases"/>
    <property type="match status" value="1"/>
</dbReference>